<name>A0A0W0TTP6_9GAMM</name>
<evidence type="ECO:0000313" key="2">
    <source>
        <dbReference type="Proteomes" id="UP000054785"/>
    </source>
</evidence>
<dbReference type="Proteomes" id="UP000054785">
    <property type="component" value="Unassembled WGS sequence"/>
</dbReference>
<protein>
    <submittedName>
        <fullName evidence="1">Uncharacterized protein</fullName>
    </submittedName>
</protein>
<sequence length="177" mass="20192">MKKNVSRQMQAFSRKHHKRSVEFEGVITRLKGIENALRIDALQSQSDGGSFEDRFEFRVGHSSWIMAPVLSKDIPALQKGIRSLSSLKRSLVELREDVDTRGYGFFKCGNLKQTMDAMLPLSRIKNLKDDMKSLLDAYQNVVNGYTLGPDKTMELFEWLAEYEKKQAVEQRMSGAGL</sequence>
<accession>A0A0W0TTP6</accession>
<gene>
    <name evidence="1" type="ORF">Lgee_1308</name>
</gene>
<keyword evidence="2" id="KW-1185">Reference proteome</keyword>
<reference evidence="1 2" key="1">
    <citation type="submission" date="2015-11" db="EMBL/GenBank/DDBJ databases">
        <title>Genomic analysis of 38 Legionella species identifies large and diverse effector repertoires.</title>
        <authorList>
            <person name="Burstein D."/>
            <person name="Amaro F."/>
            <person name="Zusman T."/>
            <person name="Lifshitz Z."/>
            <person name="Cohen O."/>
            <person name="Gilbert J.A."/>
            <person name="Pupko T."/>
            <person name="Shuman H.A."/>
            <person name="Segal G."/>
        </authorList>
    </citation>
    <scope>NUCLEOTIDE SEQUENCE [LARGE SCALE GENOMIC DNA]</scope>
    <source>
        <strain evidence="1 2">ATCC 49504</strain>
    </source>
</reference>
<dbReference type="RefSeq" id="WP_028386021.1">
    <property type="nucleotide sequence ID" value="NZ_CAAAHN010000011.1"/>
</dbReference>
<organism evidence="1 2">
    <name type="scientific">Legionella geestiana</name>
    <dbReference type="NCBI Taxonomy" id="45065"/>
    <lineage>
        <taxon>Bacteria</taxon>
        <taxon>Pseudomonadati</taxon>
        <taxon>Pseudomonadota</taxon>
        <taxon>Gammaproteobacteria</taxon>
        <taxon>Legionellales</taxon>
        <taxon>Legionellaceae</taxon>
        <taxon>Legionella</taxon>
    </lineage>
</organism>
<dbReference type="AlphaFoldDB" id="A0A0W0TTP6"/>
<comment type="caution">
    <text evidence="1">The sequence shown here is derived from an EMBL/GenBank/DDBJ whole genome shotgun (WGS) entry which is preliminary data.</text>
</comment>
<evidence type="ECO:0000313" key="1">
    <source>
        <dbReference type="EMBL" id="KTC99042.1"/>
    </source>
</evidence>
<dbReference type="PATRIC" id="fig|45065.4.peg.1412"/>
<proteinExistence type="predicted"/>
<dbReference type="EMBL" id="LNYC01000051">
    <property type="protein sequence ID" value="KTC99042.1"/>
    <property type="molecule type" value="Genomic_DNA"/>
</dbReference>